<feature type="domain" description="HIT" evidence="2">
    <location>
        <begin position="9"/>
        <end position="111"/>
    </location>
</feature>
<dbReference type="Proteomes" id="UP000195609">
    <property type="component" value="Chromosome"/>
</dbReference>
<dbReference type="AlphaFoldDB" id="A0AAN1EYX6"/>
<dbReference type="GO" id="GO:0003824">
    <property type="term" value="F:catalytic activity"/>
    <property type="evidence" value="ECO:0007669"/>
    <property type="project" value="InterPro"/>
</dbReference>
<dbReference type="EMBL" id="CP017065">
    <property type="protein sequence ID" value="ARY91590.1"/>
    <property type="molecule type" value="Genomic_DNA"/>
</dbReference>
<dbReference type="PROSITE" id="PS51084">
    <property type="entry name" value="HIT_2"/>
    <property type="match status" value="1"/>
</dbReference>
<gene>
    <name evidence="3" type="ORF">BGL52_07435</name>
</gene>
<name>A0AAN1EYX6_LACCA</name>
<proteinExistence type="predicted"/>
<evidence type="ECO:0000256" key="1">
    <source>
        <dbReference type="PROSITE-ProRule" id="PRU00464"/>
    </source>
</evidence>
<dbReference type="Gene3D" id="3.30.428.10">
    <property type="entry name" value="HIT-like"/>
    <property type="match status" value="1"/>
</dbReference>
<reference evidence="3 4" key="1">
    <citation type="journal article" date="2017" name="Front. Immunol.">
        <title>Complete Genome Sequence of Lactobacillus casei LC5, a Potential Probiotics for Atopic Dermatitis.</title>
        <authorList>
            <person name="Kang J."/>
            <person name="Chung W.H."/>
            <person name="Lim T.J."/>
            <person name="Whon T.W."/>
            <person name="Lim S."/>
            <person name="Nam Y.D."/>
        </authorList>
    </citation>
    <scope>NUCLEOTIDE SEQUENCE [LARGE SCALE GENOMIC DNA]</scope>
    <source>
        <strain evidence="3 4">LC5</strain>
    </source>
</reference>
<protein>
    <recommendedName>
        <fullName evidence="2">HIT domain-containing protein</fullName>
    </recommendedName>
</protein>
<sequence>MMAVWQDNRIQSALAGKNPMVMAELPGGFAVFGDVQFLPGYSVLLPKREVDSLNQLTKPEQTLFLQSMAALGDAVLSACQPVRVNYDILGNTDHFLHAHVFPRYKTESPNRLAKPVWLYPASYWSDSRYQYDPIRHHMIRQRITDALKLQLESNH</sequence>
<evidence type="ECO:0000259" key="2">
    <source>
        <dbReference type="PROSITE" id="PS51084"/>
    </source>
</evidence>
<dbReference type="InterPro" id="IPR011146">
    <property type="entry name" value="HIT-like"/>
</dbReference>
<comment type="caution">
    <text evidence="1">Lacks conserved residue(s) required for the propagation of feature annotation.</text>
</comment>
<organism evidence="3 4">
    <name type="scientific">Lacticaseibacillus casei</name>
    <name type="common">Lactobacillus casei</name>
    <dbReference type="NCBI Taxonomy" id="1582"/>
    <lineage>
        <taxon>Bacteria</taxon>
        <taxon>Bacillati</taxon>
        <taxon>Bacillota</taxon>
        <taxon>Bacilli</taxon>
        <taxon>Lactobacillales</taxon>
        <taxon>Lactobacillaceae</taxon>
        <taxon>Lacticaseibacillus</taxon>
    </lineage>
</organism>
<evidence type="ECO:0000313" key="4">
    <source>
        <dbReference type="Proteomes" id="UP000195609"/>
    </source>
</evidence>
<evidence type="ECO:0000313" key="3">
    <source>
        <dbReference type="EMBL" id="ARY91590.1"/>
    </source>
</evidence>
<accession>A0AAN1EYX6</accession>
<dbReference type="SUPFAM" id="SSF54197">
    <property type="entry name" value="HIT-like"/>
    <property type="match status" value="1"/>
</dbReference>
<dbReference type="InterPro" id="IPR036265">
    <property type="entry name" value="HIT-like_sf"/>
</dbReference>